<feature type="chain" id="PRO_5003952253" description="Signal peptide-containing protein" evidence="1">
    <location>
        <begin position="19"/>
        <end position="162"/>
    </location>
</feature>
<dbReference type="KEGG" id="beq:BEWA_047050"/>
<reference evidence="2 3" key="1">
    <citation type="journal article" date="2012" name="BMC Genomics">
        <title>Comparative genomic analysis and phylogenetic position of Theileria equi.</title>
        <authorList>
            <person name="Kappmeyer L.S."/>
            <person name="Thiagarajan M."/>
            <person name="Herndon D.R."/>
            <person name="Ramsay J.D."/>
            <person name="Caler E."/>
            <person name="Djikeng A."/>
            <person name="Gillespie J.J."/>
            <person name="Lau A.O."/>
            <person name="Roalson E.H."/>
            <person name="Silva J.C."/>
            <person name="Silva M.G."/>
            <person name="Suarez C.E."/>
            <person name="Ueti M.W."/>
            <person name="Nene V.M."/>
            <person name="Mealey R.H."/>
            <person name="Knowles D.P."/>
            <person name="Brayton K.A."/>
        </authorList>
    </citation>
    <scope>NUCLEOTIDE SEQUENCE [LARGE SCALE GENOMIC DNA]</scope>
    <source>
        <strain evidence="2 3">WA</strain>
    </source>
</reference>
<dbReference type="EMBL" id="ACOU01000007">
    <property type="protein sequence ID" value="EKX72241.1"/>
    <property type="molecule type" value="Genomic_DNA"/>
</dbReference>
<feature type="signal peptide" evidence="1">
    <location>
        <begin position="1"/>
        <end position="18"/>
    </location>
</feature>
<evidence type="ECO:0000313" key="3">
    <source>
        <dbReference type="Proteomes" id="UP000031512"/>
    </source>
</evidence>
<dbReference type="RefSeq" id="XP_004831693.1">
    <property type="nucleotide sequence ID" value="XM_004831636.1"/>
</dbReference>
<evidence type="ECO:0008006" key="4">
    <source>
        <dbReference type="Google" id="ProtNLM"/>
    </source>
</evidence>
<gene>
    <name evidence="2" type="ORF">BEWA_047050</name>
</gene>
<dbReference type="Proteomes" id="UP000031512">
    <property type="component" value="Unassembled WGS sequence"/>
</dbReference>
<comment type="caution">
    <text evidence="2">The sequence shown here is derived from an EMBL/GenBank/DDBJ whole genome shotgun (WGS) entry which is preliminary data.</text>
</comment>
<proteinExistence type="predicted"/>
<organism evidence="2 3">
    <name type="scientific">Theileria equi strain WA</name>
    <dbReference type="NCBI Taxonomy" id="1537102"/>
    <lineage>
        <taxon>Eukaryota</taxon>
        <taxon>Sar</taxon>
        <taxon>Alveolata</taxon>
        <taxon>Apicomplexa</taxon>
        <taxon>Aconoidasida</taxon>
        <taxon>Piroplasmida</taxon>
        <taxon>Theileriidae</taxon>
        <taxon>Theileria</taxon>
    </lineage>
</organism>
<accession>L1L9R8</accession>
<keyword evidence="3" id="KW-1185">Reference proteome</keyword>
<evidence type="ECO:0000313" key="2">
    <source>
        <dbReference type="EMBL" id="EKX72241.1"/>
    </source>
</evidence>
<dbReference type="AlphaFoldDB" id="L1L9R8"/>
<name>L1L9R8_THEEQ</name>
<evidence type="ECO:0000256" key="1">
    <source>
        <dbReference type="SAM" id="SignalP"/>
    </source>
</evidence>
<dbReference type="GeneID" id="15804035"/>
<dbReference type="VEuPathDB" id="PiroplasmaDB:BEWA_047050"/>
<protein>
    <recommendedName>
        <fullName evidence="4">Signal peptide-containing protein</fullName>
    </recommendedName>
</protein>
<keyword evidence="1" id="KW-0732">Signal</keyword>
<sequence length="162" mass="18536">MKVTAFLFMLATIQLCYSGNVGTESICSENDTNGQQEATNIIYAPEQDYIPSQRISITMNIADLNLDWFEMEGSMRAGLICARYDYYATKVVYGDDILWTSEDGWECTHVFVNSNSIKMLIVMGFRRGIQTDYKALFRQNGQPWERVSMMDAGRLVFDIEDT</sequence>